<dbReference type="FunFam" id="1.10.150.20:FF:000001">
    <property type="entry name" value="DNA-directed RNA polymerase subunit alpha"/>
    <property type="match status" value="1"/>
</dbReference>
<comment type="subunit">
    <text evidence="11">Homodimer. The RNAP catalytic core consists of 2 alpha, 1 beta, 1 beta' and 1 omega subunit. When a sigma factor is associated with the core the holoenzyme is formed, which can initiate transcription.</text>
</comment>
<comment type="catalytic activity">
    <reaction evidence="10 11">
        <text>RNA(n) + a ribonucleoside 5'-triphosphate = RNA(n+1) + diphosphate</text>
        <dbReference type="Rhea" id="RHEA:21248"/>
        <dbReference type="Rhea" id="RHEA-COMP:14527"/>
        <dbReference type="Rhea" id="RHEA-COMP:17342"/>
        <dbReference type="ChEBI" id="CHEBI:33019"/>
        <dbReference type="ChEBI" id="CHEBI:61557"/>
        <dbReference type="ChEBI" id="CHEBI:140395"/>
        <dbReference type="EC" id="2.7.7.6"/>
    </reaction>
</comment>
<dbReference type="InterPro" id="IPR036603">
    <property type="entry name" value="RBP11-like"/>
</dbReference>
<evidence type="ECO:0000313" key="12">
    <source>
        <dbReference type="EMBL" id="MTK20196.1"/>
    </source>
</evidence>
<dbReference type="SMART" id="SM00662">
    <property type="entry name" value="RPOLD"/>
    <property type="match status" value="1"/>
</dbReference>
<comment type="similarity">
    <text evidence="1 11">Belongs to the RNA polymerase alpha chain family.</text>
</comment>
<dbReference type="Gene3D" id="3.30.1360.10">
    <property type="entry name" value="RNA polymerase, RBP11-like subunit"/>
    <property type="match status" value="1"/>
</dbReference>
<dbReference type="SUPFAM" id="SSF47789">
    <property type="entry name" value="C-terminal domain of RNA polymerase alpha subunit"/>
    <property type="match status" value="1"/>
</dbReference>
<dbReference type="FunFam" id="2.170.120.12:FF:000001">
    <property type="entry name" value="DNA-directed RNA polymerase subunit alpha"/>
    <property type="match status" value="1"/>
</dbReference>
<comment type="domain">
    <text evidence="11">The N-terminal domain is essential for RNAP assembly and basal transcription, whereas the C-terminal domain is involved in interaction with transcriptional regulators and with upstream promoter elements.</text>
</comment>
<dbReference type="GO" id="GO:0046983">
    <property type="term" value="F:protein dimerization activity"/>
    <property type="evidence" value="ECO:0007669"/>
    <property type="project" value="InterPro"/>
</dbReference>
<evidence type="ECO:0000256" key="5">
    <source>
        <dbReference type="ARBA" id="ARBA00022679"/>
    </source>
</evidence>
<dbReference type="EMBL" id="WMQE01000003">
    <property type="protein sequence ID" value="MTK20196.1"/>
    <property type="molecule type" value="Genomic_DNA"/>
</dbReference>
<accession>A0A173TF18</accession>
<dbReference type="GO" id="GO:0005737">
    <property type="term" value="C:cytoplasm"/>
    <property type="evidence" value="ECO:0007669"/>
    <property type="project" value="UniProtKB-ARBA"/>
</dbReference>
<dbReference type="GO" id="GO:0003677">
    <property type="term" value="F:DNA binding"/>
    <property type="evidence" value="ECO:0007669"/>
    <property type="project" value="UniProtKB-UniRule"/>
</dbReference>
<dbReference type="InterPro" id="IPR036643">
    <property type="entry name" value="RNApol_insert_sf"/>
</dbReference>
<gene>
    <name evidence="11" type="primary">rpoA</name>
    <name evidence="12" type="ORF">GMA92_01930</name>
</gene>
<dbReference type="Gene3D" id="1.10.150.20">
    <property type="entry name" value="5' to 3' exonuclease, C-terminal subdomain"/>
    <property type="match status" value="1"/>
</dbReference>
<evidence type="ECO:0000313" key="13">
    <source>
        <dbReference type="Proteomes" id="UP000487649"/>
    </source>
</evidence>
<dbReference type="GeneID" id="60058371"/>
<evidence type="ECO:0000256" key="10">
    <source>
        <dbReference type="ARBA" id="ARBA00048552"/>
    </source>
</evidence>
<evidence type="ECO:0000256" key="11">
    <source>
        <dbReference type="HAMAP-Rule" id="MF_00059"/>
    </source>
</evidence>
<organism evidence="12 13">
    <name type="scientific">Turicibacter sanguinis</name>
    <dbReference type="NCBI Taxonomy" id="154288"/>
    <lineage>
        <taxon>Bacteria</taxon>
        <taxon>Bacillati</taxon>
        <taxon>Bacillota</taxon>
        <taxon>Erysipelotrichia</taxon>
        <taxon>Erysipelotrichales</taxon>
        <taxon>Turicibacteraceae</taxon>
        <taxon>Turicibacter</taxon>
    </lineage>
</organism>
<comment type="function">
    <text evidence="11">DNA-dependent RNA polymerase catalyzes the transcription of DNA into RNA using the four ribonucleoside triphosphates as substrates.</text>
</comment>
<dbReference type="EC" id="2.7.7.6" evidence="2 11"/>
<dbReference type="NCBIfam" id="TIGR02027">
    <property type="entry name" value="rpoA"/>
    <property type="match status" value="1"/>
</dbReference>
<dbReference type="RefSeq" id="WP_006784457.1">
    <property type="nucleotide sequence ID" value="NZ_CABJBH010000002.1"/>
</dbReference>
<reference evidence="12 13" key="1">
    <citation type="journal article" date="2019" name="Nat. Med.">
        <title>A library of human gut bacterial isolates paired with longitudinal multiomics data enables mechanistic microbiome research.</title>
        <authorList>
            <person name="Poyet M."/>
            <person name="Groussin M."/>
            <person name="Gibbons S.M."/>
            <person name="Avila-Pacheco J."/>
            <person name="Jiang X."/>
            <person name="Kearney S.M."/>
            <person name="Perrotta A.R."/>
            <person name="Berdy B."/>
            <person name="Zhao S."/>
            <person name="Lieberman T.D."/>
            <person name="Swanson P.K."/>
            <person name="Smith M."/>
            <person name="Roesemann S."/>
            <person name="Alexander J.E."/>
            <person name="Rich S.A."/>
            <person name="Livny J."/>
            <person name="Vlamakis H."/>
            <person name="Clish C."/>
            <person name="Bullock K."/>
            <person name="Deik A."/>
            <person name="Scott J."/>
            <person name="Pierce K.A."/>
            <person name="Xavier R.J."/>
            <person name="Alm E.J."/>
        </authorList>
    </citation>
    <scope>NUCLEOTIDE SEQUENCE [LARGE SCALE GENOMIC DNA]</scope>
    <source>
        <strain evidence="12 13">BIOML-A198</strain>
    </source>
</reference>
<dbReference type="SUPFAM" id="SSF55257">
    <property type="entry name" value="RBP11-like subunits of RNA polymerase"/>
    <property type="match status" value="1"/>
</dbReference>
<evidence type="ECO:0000256" key="3">
    <source>
        <dbReference type="ARBA" id="ARBA00015972"/>
    </source>
</evidence>
<sequence length="314" mass="34967">MLEIEKPRIEVEEYIKDEFYGKFVIEPLKRGYGTTLGNSLRRVLLSSLPGAAVTSISIEGVQHEFTAIDGVVEDVTQIILNLKNLILSIDTEEVKELRIDVAREGAVTAADIECDEEVTIINPELHIATLSATGRLRMTMKARRGNGYVGADDNKKLLESAGEIAIDSIYTPVTRVSYDVEKTRVGQDASYDKLTLEVWTNGSINPQEAISVASKILVEHFSILVNLNEAGQLASFIVEREDEEKNKVLEMPIEELDLSVRSYNCLRRAGINTVEELARHSEEDMMKVRNLGKKSLKEVKDKLDELGLSLGCTK</sequence>
<keyword evidence="4 11" id="KW-0240">DNA-directed RNA polymerase</keyword>
<evidence type="ECO:0000256" key="1">
    <source>
        <dbReference type="ARBA" id="ARBA00007123"/>
    </source>
</evidence>
<evidence type="ECO:0000256" key="9">
    <source>
        <dbReference type="ARBA" id="ARBA00033070"/>
    </source>
</evidence>
<evidence type="ECO:0000256" key="7">
    <source>
        <dbReference type="ARBA" id="ARBA00023163"/>
    </source>
</evidence>
<keyword evidence="6 11" id="KW-0548">Nucleotidyltransferase</keyword>
<dbReference type="InterPro" id="IPR011262">
    <property type="entry name" value="DNA-dir_RNA_pol_insert"/>
</dbReference>
<proteinExistence type="inferred from homology"/>
<dbReference type="InterPro" id="IPR011263">
    <property type="entry name" value="DNA-dir_RNA_pol_RpoA/D/Rpb3"/>
</dbReference>
<dbReference type="NCBIfam" id="NF003513">
    <property type="entry name" value="PRK05182.1-2"/>
    <property type="match status" value="1"/>
</dbReference>
<comment type="caution">
    <text evidence="12">The sequence shown here is derived from an EMBL/GenBank/DDBJ whole genome shotgun (WGS) entry which is preliminary data.</text>
</comment>
<dbReference type="HAMAP" id="MF_00059">
    <property type="entry name" value="RNApol_bact_RpoA"/>
    <property type="match status" value="1"/>
</dbReference>
<dbReference type="GO" id="GO:0003899">
    <property type="term" value="F:DNA-directed RNA polymerase activity"/>
    <property type="evidence" value="ECO:0007669"/>
    <property type="project" value="UniProtKB-UniRule"/>
</dbReference>
<dbReference type="Proteomes" id="UP000487649">
    <property type="component" value="Unassembled WGS sequence"/>
</dbReference>
<dbReference type="AlphaFoldDB" id="A0A173TF18"/>
<protein>
    <recommendedName>
        <fullName evidence="3 11">DNA-directed RNA polymerase subunit alpha</fullName>
        <shortName evidence="11">RNAP subunit alpha</shortName>
        <ecNumber evidence="2 11">2.7.7.6</ecNumber>
    </recommendedName>
    <alternativeName>
        <fullName evidence="9 11">RNA polymerase subunit alpha</fullName>
    </alternativeName>
    <alternativeName>
        <fullName evidence="8 11">Transcriptase subunit alpha</fullName>
    </alternativeName>
</protein>
<dbReference type="NCBIfam" id="NF003515">
    <property type="entry name" value="PRK05182.2-1"/>
    <property type="match status" value="1"/>
</dbReference>
<keyword evidence="7 11" id="KW-0804">Transcription</keyword>
<evidence type="ECO:0000256" key="8">
    <source>
        <dbReference type="ARBA" id="ARBA00032524"/>
    </source>
</evidence>
<dbReference type="Pfam" id="PF01000">
    <property type="entry name" value="RNA_pol_A_bac"/>
    <property type="match status" value="1"/>
</dbReference>
<dbReference type="SUPFAM" id="SSF56553">
    <property type="entry name" value="Insert subdomain of RNA polymerase alpha subunit"/>
    <property type="match status" value="1"/>
</dbReference>
<feature type="region of interest" description="Alpha N-terminal domain (alpha-NTD)" evidence="11">
    <location>
        <begin position="1"/>
        <end position="228"/>
    </location>
</feature>
<evidence type="ECO:0000256" key="2">
    <source>
        <dbReference type="ARBA" id="ARBA00012418"/>
    </source>
</evidence>
<name>A0A173TF18_9FIRM</name>
<dbReference type="GO" id="GO:0006351">
    <property type="term" value="P:DNA-templated transcription"/>
    <property type="evidence" value="ECO:0007669"/>
    <property type="project" value="UniProtKB-UniRule"/>
</dbReference>
<dbReference type="Pfam" id="PF01193">
    <property type="entry name" value="RNA_pol_L"/>
    <property type="match status" value="1"/>
</dbReference>
<dbReference type="CDD" id="cd06928">
    <property type="entry name" value="RNAP_alpha_NTD"/>
    <property type="match status" value="1"/>
</dbReference>
<evidence type="ECO:0000256" key="4">
    <source>
        <dbReference type="ARBA" id="ARBA00022478"/>
    </source>
</evidence>
<dbReference type="GO" id="GO:0000428">
    <property type="term" value="C:DNA-directed RNA polymerase complex"/>
    <property type="evidence" value="ECO:0007669"/>
    <property type="project" value="UniProtKB-KW"/>
</dbReference>
<feature type="region of interest" description="Alpha C-terminal domain (alpha-CTD)" evidence="11">
    <location>
        <begin position="246"/>
        <end position="314"/>
    </location>
</feature>
<keyword evidence="5 11" id="KW-0808">Transferase</keyword>
<dbReference type="Gene3D" id="2.170.120.12">
    <property type="entry name" value="DNA-directed RNA polymerase, insert domain"/>
    <property type="match status" value="1"/>
</dbReference>
<evidence type="ECO:0000256" key="6">
    <source>
        <dbReference type="ARBA" id="ARBA00022695"/>
    </source>
</evidence>
<dbReference type="InterPro" id="IPR011260">
    <property type="entry name" value="RNAP_asu_C"/>
</dbReference>
<dbReference type="NCBIfam" id="NF003519">
    <property type="entry name" value="PRK05182.2-5"/>
    <property type="match status" value="1"/>
</dbReference>
<dbReference type="InterPro" id="IPR011773">
    <property type="entry name" value="DNA-dir_RpoA"/>
</dbReference>
<dbReference type="OrthoDB" id="9805706at2"/>
<dbReference type="Pfam" id="PF03118">
    <property type="entry name" value="RNA_pol_A_CTD"/>
    <property type="match status" value="1"/>
</dbReference>